<comment type="similarity">
    <text evidence="1 8">Belongs to the TRAFAC class myosin-kinesin ATPase superfamily. Myosin family.</text>
</comment>
<feature type="region of interest" description="Actin-binding" evidence="8">
    <location>
        <begin position="671"/>
        <end position="693"/>
    </location>
</feature>
<evidence type="ECO:0000259" key="11">
    <source>
        <dbReference type="PROSITE" id="PS51456"/>
    </source>
</evidence>
<dbReference type="SUPFAM" id="SSF52540">
    <property type="entry name" value="P-loop containing nucleoside triphosphate hydrolases"/>
    <property type="match status" value="1"/>
</dbReference>
<evidence type="ECO:0000313" key="14">
    <source>
        <dbReference type="Proteomes" id="UP001177023"/>
    </source>
</evidence>
<dbReference type="InterPro" id="IPR004009">
    <property type="entry name" value="SH3_Myosin"/>
</dbReference>
<dbReference type="Gene3D" id="1.20.5.340">
    <property type="match status" value="1"/>
</dbReference>
<keyword evidence="3 8" id="KW-0067">ATP-binding</keyword>
<feature type="domain" description="Myosin motor" evidence="11">
    <location>
        <begin position="85"/>
        <end position="795"/>
    </location>
</feature>
<gene>
    <name evidence="13" type="ORF">MSPICULIGERA_LOCUS19261</name>
</gene>
<dbReference type="Proteomes" id="UP001177023">
    <property type="component" value="Unassembled WGS sequence"/>
</dbReference>
<dbReference type="GO" id="GO:0051015">
    <property type="term" value="F:actin filament binding"/>
    <property type="evidence" value="ECO:0007669"/>
    <property type="project" value="InterPro"/>
</dbReference>
<keyword evidence="7 8" id="KW-0009">Actin-binding</keyword>
<dbReference type="Gene3D" id="1.20.58.530">
    <property type="match status" value="1"/>
</dbReference>
<evidence type="ECO:0000256" key="7">
    <source>
        <dbReference type="ARBA" id="ARBA00023203"/>
    </source>
</evidence>
<keyword evidence="6 8" id="KW-0505">Motor protein</keyword>
<dbReference type="EMBL" id="CATQJA010002662">
    <property type="protein sequence ID" value="CAJ0581093.1"/>
    <property type="molecule type" value="Genomic_DNA"/>
</dbReference>
<dbReference type="Gene3D" id="1.20.120.720">
    <property type="entry name" value="Myosin VI head, motor domain, U50 subdomain"/>
    <property type="match status" value="1"/>
</dbReference>
<feature type="region of interest" description="Disordered" evidence="10">
    <location>
        <begin position="933"/>
        <end position="961"/>
    </location>
</feature>
<dbReference type="FunFam" id="1.10.10.820:FF:000001">
    <property type="entry name" value="Myosin heavy chain"/>
    <property type="match status" value="1"/>
</dbReference>
<feature type="compositionally biased region" description="Basic and acidic residues" evidence="10">
    <location>
        <begin position="1017"/>
        <end position="1030"/>
    </location>
</feature>
<feature type="region of interest" description="Disordered" evidence="10">
    <location>
        <begin position="1000"/>
        <end position="1030"/>
    </location>
</feature>
<dbReference type="GO" id="GO:0016020">
    <property type="term" value="C:membrane"/>
    <property type="evidence" value="ECO:0007669"/>
    <property type="project" value="TreeGrafter"/>
</dbReference>
<dbReference type="InterPro" id="IPR008989">
    <property type="entry name" value="Myosin_S1_N"/>
</dbReference>
<evidence type="ECO:0000256" key="9">
    <source>
        <dbReference type="SAM" id="Coils"/>
    </source>
</evidence>
<dbReference type="PROSITE" id="PS51844">
    <property type="entry name" value="SH3_LIKE"/>
    <property type="match status" value="1"/>
</dbReference>
<evidence type="ECO:0000256" key="8">
    <source>
        <dbReference type="PROSITE-ProRule" id="PRU00782"/>
    </source>
</evidence>
<dbReference type="FunFam" id="1.20.58.530:FF:000001">
    <property type="entry name" value="Myosin heavy chain"/>
    <property type="match status" value="1"/>
</dbReference>
<dbReference type="SMART" id="SM00242">
    <property type="entry name" value="MYSc"/>
    <property type="match status" value="1"/>
</dbReference>
<dbReference type="GO" id="GO:0005524">
    <property type="term" value="F:ATP binding"/>
    <property type="evidence" value="ECO:0007669"/>
    <property type="project" value="UniProtKB-UniRule"/>
</dbReference>
<feature type="binding site" evidence="8">
    <location>
        <begin position="178"/>
        <end position="185"/>
    </location>
    <ligand>
        <name>ATP</name>
        <dbReference type="ChEBI" id="CHEBI:30616"/>
    </ligand>
</feature>
<keyword evidence="2 8" id="KW-0547">Nucleotide-binding</keyword>
<evidence type="ECO:0000256" key="3">
    <source>
        <dbReference type="ARBA" id="ARBA00022840"/>
    </source>
</evidence>
<protein>
    <recommendedName>
        <fullName evidence="15">Myosin heavy chain</fullName>
    </recommendedName>
</protein>
<evidence type="ECO:0000256" key="4">
    <source>
        <dbReference type="ARBA" id="ARBA00023054"/>
    </source>
</evidence>
<comment type="caution">
    <text evidence="13">The sequence shown here is derived from an EMBL/GenBank/DDBJ whole genome shotgun (WGS) entry which is preliminary data.</text>
</comment>
<organism evidence="13 14">
    <name type="scientific">Mesorhabditis spiculigera</name>
    <dbReference type="NCBI Taxonomy" id="96644"/>
    <lineage>
        <taxon>Eukaryota</taxon>
        <taxon>Metazoa</taxon>
        <taxon>Ecdysozoa</taxon>
        <taxon>Nematoda</taxon>
        <taxon>Chromadorea</taxon>
        <taxon>Rhabditida</taxon>
        <taxon>Rhabditina</taxon>
        <taxon>Rhabditomorpha</taxon>
        <taxon>Rhabditoidea</taxon>
        <taxon>Rhabditidae</taxon>
        <taxon>Mesorhabditinae</taxon>
        <taxon>Mesorhabditis</taxon>
    </lineage>
</organism>
<dbReference type="PANTHER" id="PTHR13140">
    <property type="entry name" value="MYOSIN"/>
    <property type="match status" value="1"/>
</dbReference>
<dbReference type="InterPro" id="IPR001609">
    <property type="entry name" value="Myosin_head_motor_dom-like"/>
</dbReference>
<reference evidence="13" key="1">
    <citation type="submission" date="2023-06" db="EMBL/GenBank/DDBJ databases">
        <authorList>
            <person name="Delattre M."/>
        </authorList>
    </citation>
    <scope>NUCLEOTIDE SEQUENCE</scope>
    <source>
        <strain evidence="13">AF72</strain>
    </source>
</reference>
<dbReference type="CDD" id="cd01377">
    <property type="entry name" value="MYSc_class_II"/>
    <property type="match status" value="1"/>
</dbReference>
<dbReference type="Pfam" id="PF00063">
    <property type="entry name" value="Myosin_head"/>
    <property type="match status" value="1"/>
</dbReference>
<dbReference type="FunFam" id="1.20.120.720:FF:000001">
    <property type="entry name" value="Myosin heavy chain, muscle"/>
    <property type="match status" value="1"/>
</dbReference>
<keyword evidence="5 8" id="KW-0518">Myosin</keyword>
<dbReference type="InterPro" id="IPR036961">
    <property type="entry name" value="Kinesin_motor_dom_sf"/>
</dbReference>
<dbReference type="InterPro" id="IPR027417">
    <property type="entry name" value="P-loop_NTPase"/>
</dbReference>
<feature type="coiled-coil region" evidence="9">
    <location>
        <begin position="1105"/>
        <end position="1160"/>
    </location>
</feature>
<dbReference type="FunFam" id="3.40.850.10:FF:000101">
    <property type="entry name" value="Slow myosin heavy chain 2"/>
    <property type="match status" value="1"/>
</dbReference>
<dbReference type="GO" id="GO:0060972">
    <property type="term" value="P:left/right pattern formation"/>
    <property type="evidence" value="ECO:0007669"/>
    <property type="project" value="UniProtKB-ARBA"/>
</dbReference>
<dbReference type="GO" id="GO:0016459">
    <property type="term" value="C:myosin complex"/>
    <property type="evidence" value="ECO:0007669"/>
    <property type="project" value="UniProtKB-KW"/>
</dbReference>
<keyword evidence="14" id="KW-1185">Reference proteome</keyword>
<evidence type="ECO:0000256" key="6">
    <source>
        <dbReference type="ARBA" id="ARBA00023175"/>
    </source>
</evidence>
<evidence type="ECO:0000256" key="1">
    <source>
        <dbReference type="ARBA" id="ARBA00008314"/>
    </source>
</evidence>
<dbReference type="Gene3D" id="1.10.10.820">
    <property type="match status" value="1"/>
</dbReference>
<dbReference type="AlphaFoldDB" id="A0AA36D7F0"/>
<dbReference type="Gene3D" id="2.30.30.360">
    <property type="entry name" value="Myosin S1 fragment, N-terminal"/>
    <property type="match status" value="1"/>
</dbReference>
<evidence type="ECO:0000259" key="12">
    <source>
        <dbReference type="PROSITE" id="PS51844"/>
    </source>
</evidence>
<dbReference type="GO" id="GO:0000146">
    <property type="term" value="F:microfilament motor activity"/>
    <property type="evidence" value="ECO:0007669"/>
    <property type="project" value="TreeGrafter"/>
</dbReference>
<evidence type="ECO:0000256" key="5">
    <source>
        <dbReference type="ARBA" id="ARBA00023123"/>
    </source>
</evidence>
<dbReference type="PANTHER" id="PTHR13140:SF857">
    <property type="entry name" value="MYOSIN-11"/>
    <property type="match status" value="1"/>
</dbReference>
<accession>A0AA36D7F0</accession>
<name>A0AA36D7F0_9BILA</name>
<dbReference type="GO" id="GO:0005863">
    <property type="term" value="C:striated muscle myosin thick filament"/>
    <property type="evidence" value="ECO:0007669"/>
    <property type="project" value="UniProtKB-ARBA"/>
</dbReference>
<keyword evidence="4 9" id="KW-0175">Coiled coil</keyword>
<evidence type="ECO:0000256" key="2">
    <source>
        <dbReference type="ARBA" id="ARBA00022741"/>
    </source>
</evidence>
<dbReference type="Pfam" id="PF02736">
    <property type="entry name" value="Myosin_N"/>
    <property type="match status" value="1"/>
</dbReference>
<feature type="non-terminal residue" evidence="13">
    <location>
        <position position="1"/>
    </location>
</feature>
<feature type="domain" description="Myosin N-terminal SH3-like" evidence="12">
    <location>
        <begin position="32"/>
        <end position="81"/>
    </location>
</feature>
<evidence type="ECO:0008006" key="15">
    <source>
        <dbReference type="Google" id="ProtNLM"/>
    </source>
</evidence>
<sequence>MALQEWVQDPGWKFLRQSDEEKLQEQASRKFDNKTHTWVPDPEEGFLIATITVDESDQLTVTLPNGTQKKLPREQCQEINPAKFEKTEDMSNLTMLNEASVLHNLRQRYRNMMIYTYSGLFCVFVNPYKMLPIYTDSVAKMYVNRRRAEMPPHLFAVADEAFRNMISEHENQSMLITGESGAGKTENTKKVISYFAMIGAATLPSVGGQGEAVEEKKKSENSLENQIVQANPAIEAFGNGATVRNYNSSRFGKFIRIHFDKRGRLVGGDIEHYLLEKSRVIKQAPGERSYHIFYQMMTQKKLRDRYSLTDNVRDYNFVAQAEVTVPCMDDKAEFQATDTAFDVMGFSEAEKDELYKTCAAIMHMGNMKFKQKPRDEQAEIDGMDAPEKAARLFCVNVDIFLMALLSPKIKVGTEWVTKSQNVQQVDWAVGALSKAIYARVFTWLINRCNQTLTGHLEDAANYIGVLDIAGFEIFNRNSFEQLWINFVNEKLQQFFNHHMFVLEQEEYKREGIEWTFIDFGLDLQACIELIEKPLGIISMLDEECIVPKASDMTYVDKLVNQHLGKHPNFSKAKPPKGKEAVAHFAIVHYAGTVRYNAEQWLDKNKDPLNDSAVACLKAGNQDALVCKIWHDYMTDVDREANAARGKTEQGGKKKGKSASFMTVSTMYRESLTSLMTMLHSTHPHFIRCIIPNEKKTSGLIEAPLVLNQLTCNGVLEGIRICRKGFPNRMCYDEFKYRYAILAADEAADKDTKSASVKMLDKILKKGHIEQDHFRSGATKVFFRAGVLARLEDARDEAISKFILYFQAAIRARLALDDYAAKQQQIASSQVIQENIRAWLVIRKWPWFRLYAKLKPLLKGMKSNAEIEALEKRCKEIEAAHKLEEDTRKRLEDELRAKKDECADTQASLDRERAAIERRNKEIEELNASLRKEQEKLEEADKKQKDLERQRERERKEAEDRERLVAAELEKEKAKAREESEALKEKLRVADEAAQKVERMRKSQEKELSDVVNQLEAARQKSERQENERNKIAEQLEKAENEAIAERRQKEEIQKANKKLEAQLRNMKEQMELMGKDRQSSDSDMKRRDEEISIMKGKALSDANIISKLQFNLRACLARIEELEQDLDAQFRARNRIERNRNELQSQLDSINEQCAEARGQLTAQIHVNNTRAGEMAELHRELERKSLTHEAYVADLCSMQYLTISQLRNLSQQAATIENEASQLLDIRRAQTLAGALVRDNTVSVYDEN</sequence>
<evidence type="ECO:0000313" key="13">
    <source>
        <dbReference type="EMBL" id="CAJ0581093.1"/>
    </source>
</evidence>
<dbReference type="PRINTS" id="PR00193">
    <property type="entry name" value="MYOSINHEAVY"/>
</dbReference>
<dbReference type="Gene3D" id="3.40.850.10">
    <property type="entry name" value="Kinesin motor domain"/>
    <property type="match status" value="1"/>
</dbReference>
<proteinExistence type="inferred from homology"/>
<dbReference type="GO" id="GO:0007015">
    <property type="term" value="P:actin filament organization"/>
    <property type="evidence" value="ECO:0007669"/>
    <property type="project" value="TreeGrafter"/>
</dbReference>
<dbReference type="PROSITE" id="PS51456">
    <property type="entry name" value="MYOSIN_MOTOR"/>
    <property type="match status" value="1"/>
</dbReference>
<dbReference type="Gene3D" id="1.20.5.4820">
    <property type="match status" value="1"/>
</dbReference>
<evidence type="ECO:0000256" key="10">
    <source>
        <dbReference type="SAM" id="MobiDB-lite"/>
    </source>
</evidence>